<comment type="caution">
    <text evidence="4">The sequence shown here is derived from an EMBL/GenBank/DDBJ whole genome shotgun (WGS) entry which is preliminary data.</text>
</comment>
<dbReference type="InterPro" id="IPR001087">
    <property type="entry name" value="GDSL"/>
</dbReference>
<gene>
    <name evidence="4" type="ordered locus">AXX17_At4g30940</name>
</gene>
<dbReference type="PANTHER" id="PTHR45642">
    <property type="entry name" value="GDSL ESTERASE/LIPASE EXL3"/>
    <property type="match status" value="1"/>
</dbReference>
<dbReference type="ExpressionAtlas" id="A0A178V0K7">
    <property type="expression patterns" value="baseline and differential"/>
</dbReference>
<comment type="similarity">
    <text evidence="1">Belongs to the 'GDSL' lipolytic enzyme family.</text>
</comment>
<dbReference type="InterPro" id="IPR050592">
    <property type="entry name" value="GDSL_lipolytic_enzyme"/>
</dbReference>
<dbReference type="PANTHER" id="PTHR45642:SF46">
    <property type="entry name" value="OS06G0636700 PROTEIN"/>
    <property type="match status" value="1"/>
</dbReference>
<dbReference type="EMBL" id="LUHQ01000004">
    <property type="protein sequence ID" value="OAO99415.1"/>
    <property type="molecule type" value="Genomic_DNA"/>
</dbReference>
<reference evidence="5" key="1">
    <citation type="journal article" date="2016" name="Proc. Natl. Acad. Sci. U.S.A.">
        <title>Chromosome-level assembly of Arabidopsis thaliana Ler reveals the extent of translocation and inversion polymorphisms.</title>
        <authorList>
            <person name="Zapata L."/>
            <person name="Ding J."/>
            <person name="Willing E.M."/>
            <person name="Hartwig B."/>
            <person name="Bezdan D."/>
            <person name="Jiao W.B."/>
            <person name="Patel V."/>
            <person name="Velikkakam James G."/>
            <person name="Koornneef M."/>
            <person name="Ossowski S."/>
            <person name="Schneeberger K."/>
        </authorList>
    </citation>
    <scope>NUCLEOTIDE SEQUENCE [LARGE SCALE GENOMIC DNA]</scope>
    <source>
        <strain evidence="5">cv. Landsberg erecta</strain>
    </source>
</reference>
<dbReference type="InterPro" id="IPR035669">
    <property type="entry name" value="SGNH_plant_lipase-like"/>
</dbReference>
<proteinExistence type="inferred from homology"/>
<dbReference type="InterPro" id="IPR036514">
    <property type="entry name" value="SGNH_hydro_sf"/>
</dbReference>
<dbReference type="Pfam" id="PF00657">
    <property type="entry name" value="Lipase_GDSL"/>
    <property type="match status" value="1"/>
</dbReference>
<evidence type="ECO:0000313" key="4">
    <source>
        <dbReference type="EMBL" id="OAO99415.1"/>
    </source>
</evidence>
<feature type="chain" id="PRO_5008094495" description="GDSL esterase/lipase At4g26790" evidence="3">
    <location>
        <begin position="26"/>
        <end position="365"/>
    </location>
</feature>
<evidence type="ECO:0000256" key="1">
    <source>
        <dbReference type="ARBA" id="ARBA00008668"/>
    </source>
</evidence>
<dbReference type="Gene3D" id="3.40.50.1110">
    <property type="entry name" value="SGNH hydrolase"/>
    <property type="match status" value="1"/>
</dbReference>
<evidence type="ECO:0008006" key="6">
    <source>
        <dbReference type="Google" id="ProtNLM"/>
    </source>
</evidence>
<dbReference type="Proteomes" id="UP000078284">
    <property type="component" value="Chromosome 4"/>
</dbReference>
<protein>
    <recommendedName>
        <fullName evidence="6">GDSL esterase/lipase At4g26790</fullName>
    </recommendedName>
</protein>
<dbReference type="GO" id="GO:0016788">
    <property type="term" value="F:hydrolase activity, acting on ester bonds"/>
    <property type="evidence" value="ECO:0007669"/>
    <property type="project" value="InterPro"/>
</dbReference>
<accession>A0A178V0K7</accession>
<organism evidence="4 5">
    <name type="scientific">Arabidopsis thaliana</name>
    <name type="common">Mouse-ear cress</name>
    <dbReference type="NCBI Taxonomy" id="3702"/>
    <lineage>
        <taxon>Eukaryota</taxon>
        <taxon>Viridiplantae</taxon>
        <taxon>Streptophyta</taxon>
        <taxon>Embryophyta</taxon>
        <taxon>Tracheophyta</taxon>
        <taxon>Spermatophyta</taxon>
        <taxon>Magnoliopsida</taxon>
        <taxon>eudicotyledons</taxon>
        <taxon>Gunneridae</taxon>
        <taxon>Pentapetalae</taxon>
        <taxon>rosids</taxon>
        <taxon>malvids</taxon>
        <taxon>Brassicales</taxon>
        <taxon>Brassicaceae</taxon>
        <taxon>Camelineae</taxon>
        <taxon>Arabidopsis</taxon>
    </lineage>
</organism>
<evidence type="ECO:0000256" key="2">
    <source>
        <dbReference type="ARBA" id="ARBA00022729"/>
    </source>
</evidence>
<dbReference type="SUPFAM" id="SSF52266">
    <property type="entry name" value="SGNH hydrolase"/>
    <property type="match status" value="1"/>
</dbReference>
<dbReference type="AlphaFoldDB" id="A0A178V0K7"/>
<name>A0A178V0K7_ARATH</name>
<dbReference type="CDD" id="cd01837">
    <property type="entry name" value="SGNH_plant_lipase_like"/>
    <property type="match status" value="1"/>
</dbReference>
<evidence type="ECO:0000313" key="5">
    <source>
        <dbReference type="Proteomes" id="UP000078284"/>
    </source>
</evidence>
<dbReference type="FunFam" id="3.40.50.1110:FF:000003">
    <property type="entry name" value="GDSL esterase/lipase APG"/>
    <property type="match status" value="1"/>
</dbReference>
<keyword evidence="2 3" id="KW-0732">Signal</keyword>
<feature type="signal peptide" evidence="3">
    <location>
        <begin position="1"/>
        <end position="25"/>
    </location>
</feature>
<evidence type="ECO:0000256" key="3">
    <source>
        <dbReference type="SAM" id="SignalP"/>
    </source>
</evidence>
<sequence length="365" mass="41385">MQRNRVLAFLLLAAQLLVKIPETCAKFPALIVFGDSTVDSGNNNQISTVLKSNFQPYGRDYFDGKATGRFSNGRIAPDFISEGLGLKNAVPAYLDPAYNIADFATGVCFASAGTGLDNATSAVLISDMLSLNCHRLLKSVMPLWKEVEYYKEYQTRLRSYLGEEKANEIISESLYLISIGTNDFLENYYLLPRKLRKYSVNEYQYFLIGIAADFVTDIYRLGARKMSLSGLSPFGCLPLERTTQLFYGSKCIEEYNIVARDFNIKMEEKVFQLNRDLNGIQLVFSNPYDLVSEIIYHPEAFGFENVRSACCGTGYYEMSYLCDKMNPFTCSDASKYVFWDSFHPTEKTNAIVANHVLKYDLSRFQ</sequence>